<sequence length="200" mass="22318">MAQLDTHQFCISGKMAHNEIEACICFCVIATVKEEITTRLQFEKKHNSSMSTSIVQLRGPVFPLRDEKVRRLLMNSQRNRTASKSGSKTIHSSISIPSTMGLTDIGSMGRETFGQRKRKTEKGQTELVYEGKRNSGDYVRLYRLLCVYPLSSGHFSVPANTHDSLCATVKTDEKESGTAYWECCSSKIGSQGCNSSEDFL</sequence>
<protein>
    <submittedName>
        <fullName evidence="2">Uncharacterized protein</fullName>
    </submittedName>
</protein>
<comment type="caution">
    <text evidence="2">The sequence shown here is derived from an EMBL/GenBank/DDBJ whole genome shotgun (WGS) entry which is preliminary data.</text>
</comment>
<gene>
    <name evidence="2" type="ORF">CEXT_478091</name>
</gene>
<reference evidence="2 3" key="1">
    <citation type="submission" date="2021-06" db="EMBL/GenBank/DDBJ databases">
        <title>Caerostris extrusa draft genome.</title>
        <authorList>
            <person name="Kono N."/>
            <person name="Arakawa K."/>
        </authorList>
    </citation>
    <scope>NUCLEOTIDE SEQUENCE [LARGE SCALE GENOMIC DNA]</scope>
</reference>
<feature type="region of interest" description="Disordered" evidence="1">
    <location>
        <begin position="104"/>
        <end position="123"/>
    </location>
</feature>
<dbReference type="AlphaFoldDB" id="A0AAV4TMJ4"/>
<evidence type="ECO:0000313" key="3">
    <source>
        <dbReference type="Proteomes" id="UP001054945"/>
    </source>
</evidence>
<name>A0AAV4TMJ4_CAEEX</name>
<organism evidence="2 3">
    <name type="scientific">Caerostris extrusa</name>
    <name type="common">Bark spider</name>
    <name type="synonym">Caerostris bankana</name>
    <dbReference type="NCBI Taxonomy" id="172846"/>
    <lineage>
        <taxon>Eukaryota</taxon>
        <taxon>Metazoa</taxon>
        <taxon>Ecdysozoa</taxon>
        <taxon>Arthropoda</taxon>
        <taxon>Chelicerata</taxon>
        <taxon>Arachnida</taxon>
        <taxon>Araneae</taxon>
        <taxon>Araneomorphae</taxon>
        <taxon>Entelegynae</taxon>
        <taxon>Araneoidea</taxon>
        <taxon>Araneidae</taxon>
        <taxon>Caerostris</taxon>
    </lineage>
</organism>
<dbReference type="EMBL" id="BPLR01011362">
    <property type="protein sequence ID" value="GIY46070.1"/>
    <property type="molecule type" value="Genomic_DNA"/>
</dbReference>
<accession>A0AAV4TMJ4</accession>
<dbReference type="Proteomes" id="UP001054945">
    <property type="component" value="Unassembled WGS sequence"/>
</dbReference>
<evidence type="ECO:0000313" key="2">
    <source>
        <dbReference type="EMBL" id="GIY46070.1"/>
    </source>
</evidence>
<proteinExistence type="predicted"/>
<evidence type="ECO:0000256" key="1">
    <source>
        <dbReference type="SAM" id="MobiDB-lite"/>
    </source>
</evidence>
<keyword evidence="3" id="KW-1185">Reference proteome</keyword>